<gene>
    <name evidence="2" type="ORF">UFOPK3674_01457</name>
</gene>
<evidence type="ECO:0000313" key="2">
    <source>
        <dbReference type="EMBL" id="CAB4935709.1"/>
    </source>
</evidence>
<sequence length="190" mass="21520">MARIAPAHPIPDEELEGLTAAERLDRQTIGVISHRPELAEALLRWAGSLQEDDKGTLPRRLTELVRLRIAFWNQCRSCMSVRYDPDAVSEDLVCSLERPEEADDLSPAERVALRFADLMATDHLAIDDALYNELREHFTEGEIVELGMHCGQYVGMGRLAATWQLHDHLHERFQSPQEAPYTPWGPGALR</sequence>
<proteinExistence type="predicted"/>
<dbReference type="InterPro" id="IPR003779">
    <property type="entry name" value="CMD-like"/>
</dbReference>
<name>A0A6J7IXX5_9ZZZZ</name>
<dbReference type="Gene3D" id="1.20.1290.10">
    <property type="entry name" value="AhpD-like"/>
    <property type="match status" value="1"/>
</dbReference>
<dbReference type="PANTHER" id="PTHR34846:SF5">
    <property type="entry name" value="CARBOXYMUCONOLACTONE DECARBOXYLASE-LIKE DOMAIN-CONTAINING PROTEIN"/>
    <property type="match status" value="1"/>
</dbReference>
<reference evidence="2" key="1">
    <citation type="submission" date="2020-05" db="EMBL/GenBank/DDBJ databases">
        <authorList>
            <person name="Chiriac C."/>
            <person name="Salcher M."/>
            <person name="Ghai R."/>
            <person name="Kavagutti S V."/>
        </authorList>
    </citation>
    <scope>NUCLEOTIDE SEQUENCE</scope>
</reference>
<organism evidence="2">
    <name type="scientific">freshwater metagenome</name>
    <dbReference type="NCBI Taxonomy" id="449393"/>
    <lineage>
        <taxon>unclassified sequences</taxon>
        <taxon>metagenomes</taxon>
        <taxon>ecological metagenomes</taxon>
    </lineage>
</organism>
<evidence type="ECO:0000259" key="1">
    <source>
        <dbReference type="Pfam" id="PF02627"/>
    </source>
</evidence>
<dbReference type="InterPro" id="IPR029032">
    <property type="entry name" value="AhpD-like"/>
</dbReference>
<dbReference type="GO" id="GO:0051920">
    <property type="term" value="F:peroxiredoxin activity"/>
    <property type="evidence" value="ECO:0007669"/>
    <property type="project" value="InterPro"/>
</dbReference>
<dbReference type="EMBL" id="CAFBMX010000007">
    <property type="protein sequence ID" value="CAB4935709.1"/>
    <property type="molecule type" value="Genomic_DNA"/>
</dbReference>
<dbReference type="Pfam" id="PF02627">
    <property type="entry name" value="CMD"/>
    <property type="match status" value="1"/>
</dbReference>
<protein>
    <submittedName>
        <fullName evidence="2">Unannotated protein</fullName>
    </submittedName>
</protein>
<dbReference type="PANTHER" id="PTHR34846">
    <property type="entry name" value="4-CARBOXYMUCONOLACTONE DECARBOXYLASE FAMILY PROTEIN (AFU_ORTHOLOGUE AFUA_6G11590)"/>
    <property type="match status" value="1"/>
</dbReference>
<accession>A0A6J7IXX5</accession>
<dbReference type="AlphaFoldDB" id="A0A6J7IXX5"/>
<dbReference type="SUPFAM" id="SSF69118">
    <property type="entry name" value="AhpD-like"/>
    <property type="match status" value="1"/>
</dbReference>
<feature type="domain" description="Carboxymuconolactone decarboxylase-like" evidence="1">
    <location>
        <begin position="36"/>
        <end position="116"/>
    </location>
</feature>